<dbReference type="PANTHER" id="PTHR46211">
    <property type="entry name" value="GLYCEROPHOSPHORYL DIESTER PHOSPHODIESTERASE"/>
    <property type="match status" value="1"/>
</dbReference>
<evidence type="ECO:0000259" key="2">
    <source>
        <dbReference type="PROSITE" id="PS51704"/>
    </source>
</evidence>
<dbReference type="Pfam" id="PF10110">
    <property type="entry name" value="GPDPase_memb"/>
    <property type="match status" value="1"/>
</dbReference>
<organism evidence="3 4">
    <name type="scientific">Allocoprobacillus halotolerans</name>
    <dbReference type="NCBI Taxonomy" id="2944914"/>
    <lineage>
        <taxon>Bacteria</taxon>
        <taxon>Bacillati</taxon>
        <taxon>Bacillota</taxon>
        <taxon>Erysipelotrichia</taxon>
        <taxon>Erysipelotrichales</taxon>
        <taxon>Erysipelotrichaceae</taxon>
        <taxon>Allocoprobacillus</taxon>
    </lineage>
</organism>
<dbReference type="InterPro" id="IPR018476">
    <property type="entry name" value="GlyceroP-diester-Pdiesterase_M"/>
</dbReference>
<name>A0ABY5I623_9FIRM</name>
<evidence type="ECO:0000256" key="1">
    <source>
        <dbReference type="SAM" id="Phobius"/>
    </source>
</evidence>
<feature type="transmembrane region" description="Helical" evidence="1">
    <location>
        <begin position="152"/>
        <end position="174"/>
    </location>
</feature>
<protein>
    <submittedName>
        <fullName evidence="3">Glycerophosphoryl diester phosphodiesterase membrane domain-containing protein</fullName>
    </submittedName>
</protein>
<dbReference type="InterPro" id="IPR030395">
    <property type="entry name" value="GP_PDE_dom"/>
</dbReference>
<dbReference type="SUPFAM" id="SSF51695">
    <property type="entry name" value="PLC-like phosphodiesterases"/>
    <property type="match status" value="1"/>
</dbReference>
<accession>A0ABY5I623</accession>
<reference evidence="3" key="1">
    <citation type="submission" date="2022-07" db="EMBL/GenBank/DDBJ databases">
        <title>Faecal culturing of patients with breast cancer.</title>
        <authorList>
            <person name="Teng N.M.Y."/>
            <person name="Kiu R."/>
            <person name="Evans R."/>
            <person name="Baker D.J."/>
            <person name="Zenner C."/>
            <person name="Robinson S.D."/>
            <person name="Hall L.J."/>
        </authorList>
    </citation>
    <scope>NUCLEOTIDE SEQUENCE</scope>
    <source>
        <strain evidence="3">LH1062</strain>
    </source>
</reference>
<sequence>MHKPTFLLSGLYMLLLLPLVHVGYINNYVPRWDIPAFIFGELQLTQSGQFLILLIYFLYYSLFIITIFVPLYLSLERISFIQAIQKGWLLLKKVTIQQKLMLLISMIVWIVVENGIMGMLTYPLLHNRDFNIYFLKYFIHFTSFRYSVLQYIGIYLLTMLGMIFFLNYLISLFCQYETEIKTIQDLDMDTSHLQQFLTRFQKGSGETLASLKQSLSQIHWIQTYQKYIKIACVICVGIVAIIYFHQDLRLHKPYVIGHRGSGYAIENTFEAVENAKICGGDFAEIDIQLSKDGIPVVYHDTTMSRLSDSSSPVADLTATQFEDVTLKSSQMTAHPVTLEHLIQKIQQQHLHIKLLIELKPNDENYQEMIDQVSQIVNQYQFSSQSMFMSLHYPTVAYLHRLYPDWWVGYCIYGSIGDIDASIWSMDIDFLAIEQSRASTSLIQKAISQMIPIYVWTVDDEKKMRQYLDMGVSGLITNYPDLGRQVIDSYLQEHPHSYYEENI</sequence>
<dbReference type="PROSITE" id="PS51704">
    <property type="entry name" value="GP_PDE"/>
    <property type="match status" value="1"/>
</dbReference>
<feature type="transmembrane region" description="Helical" evidence="1">
    <location>
        <begin position="100"/>
        <end position="125"/>
    </location>
</feature>
<feature type="transmembrane region" description="Helical" evidence="1">
    <location>
        <begin position="50"/>
        <end position="73"/>
    </location>
</feature>
<dbReference type="Proteomes" id="UP001060112">
    <property type="component" value="Chromosome"/>
</dbReference>
<dbReference type="Gene3D" id="3.20.20.190">
    <property type="entry name" value="Phosphatidylinositol (PI) phosphodiesterase"/>
    <property type="match status" value="1"/>
</dbReference>
<dbReference type="InterPro" id="IPR017946">
    <property type="entry name" value="PLC-like_Pdiesterase_TIM-brl"/>
</dbReference>
<keyword evidence="4" id="KW-1185">Reference proteome</keyword>
<keyword evidence="1" id="KW-0812">Transmembrane</keyword>
<dbReference type="PANTHER" id="PTHR46211:SF8">
    <property type="entry name" value="PHOSPHODIESTERASE"/>
    <property type="match status" value="1"/>
</dbReference>
<feature type="domain" description="GP-PDE" evidence="2">
    <location>
        <begin position="253"/>
        <end position="486"/>
    </location>
</feature>
<keyword evidence="1" id="KW-1133">Transmembrane helix</keyword>
<proteinExistence type="predicted"/>
<dbReference type="Pfam" id="PF03009">
    <property type="entry name" value="GDPD"/>
    <property type="match status" value="1"/>
</dbReference>
<dbReference type="EMBL" id="CP101620">
    <property type="protein sequence ID" value="UTY40794.1"/>
    <property type="molecule type" value="Genomic_DNA"/>
</dbReference>
<evidence type="ECO:0000313" key="4">
    <source>
        <dbReference type="Proteomes" id="UP001060112"/>
    </source>
</evidence>
<gene>
    <name evidence="3" type="ORF">NMU03_03530</name>
</gene>
<feature type="transmembrane region" description="Helical" evidence="1">
    <location>
        <begin position="227"/>
        <end position="245"/>
    </location>
</feature>
<keyword evidence="1" id="KW-0472">Membrane</keyword>
<evidence type="ECO:0000313" key="3">
    <source>
        <dbReference type="EMBL" id="UTY40794.1"/>
    </source>
</evidence>